<comment type="caution">
    <text evidence="17">The sequence shown here is derived from an EMBL/GenBank/DDBJ whole genome shotgun (WGS) entry which is preliminary data.</text>
</comment>
<dbReference type="EC" id="2.4.1.101" evidence="14"/>
<comment type="subcellular location">
    <subcellularLocation>
        <location evidence="2">Golgi apparatus membrane</location>
        <topology evidence="2">Single-pass type II membrane protein</topology>
    </subcellularLocation>
</comment>
<dbReference type="Pfam" id="PF03071">
    <property type="entry name" value="GNT-I"/>
    <property type="match status" value="1"/>
</dbReference>
<reference evidence="17 18" key="1">
    <citation type="journal article" date="2023" name="Commun. Biol.">
        <title>Genome analysis of Parmales, the sister group of diatoms, reveals the evolutionary specialization of diatoms from phago-mixotrophs to photoautotrophs.</title>
        <authorList>
            <person name="Ban H."/>
            <person name="Sato S."/>
            <person name="Yoshikawa S."/>
            <person name="Yamada K."/>
            <person name="Nakamura Y."/>
            <person name="Ichinomiya M."/>
            <person name="Sato N."/>
            <person name="Blanc-Mathieu R."/>
            <person name="Endo H."/>
            <person name="Kuwata A."/>
            <person name="Ogata H."/>
        </authorList>
    </citation>
    <scope>NUCLEOTIDE SEQUENCE [LARGE SCALE GENOMIC DNA]</scope>
</reference>
<evidence type="ECO:0000256" key="3">
    <source>
        <dbReference type="ARBA" id="ARBA00004922"/>
    </source>
</evidence>
<keyword evidence="8" id="KW-0479">Metal-binding</keyword>
<proteinExistence type="inferred from homology"/>
<protein>
    <recommendedName>
        <fullName evidence="14">alpha-1,3-mannosyl-glycoprotein 2-beta-N-acetylglucosaminyltransferase</fullName>
        <ecNumber evidence="14">2.4.1.101</ecNumber>
    </recommendedName>
    <alternativeName>
        <fullName evidence="15">N-glycosyl-oligosaccharide-glycoprotein N-acetylglucosaminyltransferase I</fullName>
    </alternativeName>
</protein>
<evidence type="ECO:0000256" key="4">
    <source>
        <dbReference type="ARBA" id="ARBA00006492"/>
    </source>
</evidence>
<comment type="catalytic activity">
    <reaction evidence="16">
        <text>N(4)-(alpha-D-Man-(1-&gt;3)-[alpha-D-Man-(1-&gt;3)-[alpha-D-Man-(1-&gt;6)]-alpha-D-Man-(1-&gt;6)]-beta-D-Man-(1-&gt;4)-beta-D-GlcNAc-(1-&gt;4)-beta-D-GlcNAc)-L-asparaginyl-[protein] (N-glucan mannose isomer 5A1,2) + UDP-N-acetyl-alpha-D-glucosamine = N(4)-{beta-D-GlcNAc-(1-&gt;2)-alpha-D-Man-(1-&gt;3)-[alpha-D-Man-(1-&gt;3)-[alpha-D-Man-(1-&gt;6)]-alpha-D-Man-(1-&gt;6)]-beta-D-Man-(1-&gt;4)-beta-D-GlcNAc-(1-&gt;4)-beta-D-GlcNAc}-L-asparaginyl-[protein] + UDP + H(+)</text>
        <dbReference type="Rhea" id="RHEA:11456"/>
        <dbReference type="Rhea" id="RHEA-COMP:14367"/>
        <dbReference type="Rhea" id="RHEA-COMP:14368"/>
        <dbReference type="ChEBI" id="CHEBI:15378"/>
        <dbReference type="ChEBI" id="CHEBI:57705"/>
        <dbReference type="ChEBI" id="CHEBI:58223"/>
        <dbReference type="ChEBI" id="CHEBI:59087"/>
        <dbReference type="ChEBI" id="CHEBI:60625"/>
        <dbReference type="EC" id="2.4.1.101"/>
    </reaction>
</comment>
<keyword evidence="13" id="KW-0464">Manganese</keyword>
<keyword evidence="18" id="KW-1185">Reference proteome</keyword>
<evidence type="ECO:0000256" key="5">
    <source>
        <dbReference type="ARBA" id="ARBA00022676"/>
    </source>
</evidence>
<keyword evidence="12" id="KW-0472">Membrane</keyword>
<gene>
    <name evidence="17" type="ORF">TeGR_g3586</name>
</gene>
<dbReference type="Proteomes" id="UP001165060">
    <property type="component" value="Unassembled WGS sequence"/>
</dbReference>
<sequence length="514" mass="56361">MYKTPVKGKRNSGRPLSLSSLTISQVSALILTGLALVTFHQVTHLSVHPDSSSSSSSLRGSDSSLQSRIDLNKHEISSLHSTLLSLREDADAPVDLAQWQDAVKERDEIITGLQIADAERKAALAQLHAVVDQKKKPKKKVAQPAAVAQAAAPLPVQAPPAAALPVQPSPNGAASSWASSTALLIFTYKRADYLTRTLDKIATVIPPGMSVVISQDGEPGAADVASVIATYKSKFGERNPVTHVKHTQKQGENGYQLLSQHYGFGLENAFAPAGTSRVIVLEEDIDVAPDFFKFFERLSPYLDDPNEDLLCISAWNDNGMRGYVSDEKKIVRSDFFPGLGWMLSRPTYEGLLPWPRGYWDDWMREPPQRRGREILRPEISRTFHFGQKGGTSGNIYSSYLDSIQLNVADVDWAQEDVGYLERDVYDARFKQRVLSAQVVDAGSAKQRAGSNGDVLVEYRGLSNGGSCFERVAKQLGIMDNIKANVPRTAYKGVVEFAWNGGYIFVAPPVAEISW</sequence>
<evidence type="ECO:0000256" key="14">
    <source>
        <dbReference type="ARBA" id="ARBA00038949"/>
    </source>
</evidence>
<dbReference type="PANTHER" id="PTHR10468:SF0">
    <property type="entry name" value="ALPHA-1,3-MANNOSYL-GLYCOPROTEIN 2-BETA-N-ACETYLGLUCOSAMINYLTRANSFERASE"/>
    <property type="match status" value="1"/>
</dbReference>
<evidence type="ECO:0000256" key="11">
    <source>
        <dbReference type="ARBA" id="ARBA00023034"/>
    </source>
</evidence>
<keyword evidence="7" id="KW-0812">Transmembrane</keyword>
<dbReference type="InterPro" id="IPR004139">
    <property type="entry name" value="Glyco_trans_13"/>
</dbReference>
<evidence type="ECO:0000256" key="10">
    <source>
        <dbReference type="ARBA" id="ARBA00022989"/>
    </source>
</evidence>
<keyword evidence="10" id="KW-1133">Transmembrane helix</keyword>
<evidence type="ECO:0000313" key="17">
    <source>
        <dbReference type="EMBL" id="GMI56149.1"/>
    </source>
</evidence>
<dbReference type="Gene3D" id="3.10.180.20">
    <property type="entry name" value="N-Acetylglucosaminyltransferase I, Domain 2"/>
    <property type="match status" value="1"/>
</dbReference>
<dbReference type="SUPFAM" id="SSF53448">
    <property type="entry name" value="Nucleotide-diphospho-sugar transferases"/>
    <property type="match status" value="1"/>
</dbReference>
<evidence type="ECO:0000256" key="7">
    <source>
        <dbReference type="ARBA" id="ARBA00022692"/>
    </source>
</evidence>
<keyword evidence="5" id="KW-0328">Glycosyltransferase</keyword>
<dbReference type="Gene3D" id="3.90.550.10">
    <property type="entry name" value="Spore Coat Polysaccharide Biosynthesis Protein SpsA, Chain A"/>
    <property type="match status" value="1"/>
</dbReference>
<dbReference type="PANTHER" id="PTHR10468">
    <property type="entry name" value="PROTEIN O-LINKED-MANNOSE BETA-1,2-N-ACETYLGLUCOSAMINYLTRANSFERASE 1/ALPHA-1,3-MANNOSYL-GLYCOPROTEIN 2-BETA-N-ACETYLGLUCOSAMINYLTRANSFERASE"/>
    <property type="match status" value="1"/>
</dbReference>
<evidence type="ECO:0000256" key="1">
    <source>
        <dbReference type="ARBA" id="ARBA00001936"/>
    </source>
</evidence>
<comment type="cofactor">
    <cofactor evidence="1">
        <name>Mn(2+)</name>
        <dbReference type="ChEBI" id="CHEBI:29035"/>
    </cofactor>
</comment>
<evidence type="ECO:0000256" key="9">
    <source>
        <dbReference type="ARBA" id="ARBA00022968"/>
    </source>
</evidence>
<evidence type="ECO:0000256" key="8">
    <source>
        <dbReference type="ARBA" id="ARBA00022723"/>
    </source>
</evidence>
<keyword evidence="6" id="KW-0808">Transferase</keyword>
<dbReference type="EMBL" id="BRYB01006377">
    <property type="protein sequence ID" value="GMI56149.1"/>
    <property type="molecule type" value="Genomic_DNA"/>
</dbReference>
<evidence type="ECO:0000256" key="6">
    <source>
        <dbReference type="ARBA" id="ARBA00022679"/>
    </source>
</evidence>
<accession>A0ABQ6NBS8</accession>
<comment type="pathway">
    <text evidence="3">Protein modification; protein glycosylation.</text>
</comment>
<evidence type="ECO:0000256" key="13">
    <source>
        <dbReference type="ARBA" id="ARBA00023211"/>
    </source>
</evidence>
<evidence type="ECO:0000256" key="15">
    <source>
        <dbReference type="ARBA" id="ARBA00041712"/>
    </source>
</evidence>
<comment type="similarity">
    <text evidence="4">Belongs to the glycosyltransferase 13 family.</text>
</comment>
<evidence type="ECO:0000256" key="16">
    <source>
        <dbReference type="ARBA" id="ARBA00049421"/>
    </source>
</evidence>
<organism evidence="17 18">
    <name type="scientific">Tetraparma gracilis</name>
    <dbReference type="NCBI Taxonomy" id="2962635"/>
    <lineage>
        <taxon>Eukaryota</taxon>
        <taxon>Sar</taxon>
        <taxon>Stramenopiles</taxon>
        <taxon>Ochrophyta</taxon>
        <taxon>Bolidophyceae</taxon>
        <taxon>Parmales</taxon>
        <taxon>Triparmaceae</taxon>
        <taxon>Tetraparma</taxon>
    </lineage>
</organism>
<dbReference type="InterPro" id="IPR029044">
    <property type="entry name" value="Nucleotide-diphossugar_trans"/>
</dbReference>
<evidence type="ECO:0000256" key="12">
    <source>
        <dbReference type="ARBA" id="ARBA00023136"/>
    </source>
</evidence>
<dbReference type="InterPro" id="IPR052261">
    <property type="entry name" value="Glycosyltransferase_13"/>
</dbReference>
<name>A0ABQ6NBS8_9STRA</name>
<evidence type="ECO:0000313" key="18">
    <source>
        <dbReference type="Proteomes" id="UP001165060"/>
    </source>
</evidence>
<evidence type="ECO:0000256" key="2">
    <source>
        <dbReference type="ARBA" id="ARBA00004323"/>
    </source>
</evidence>
<keyword evidence="11" id="KW-0333">Golgi apparatus</keyword>
<keyword evidence="9" id="KW-0735">Signal-anchor</keyword>